<feature type="region of interest" description="Disordered" evidence="5">
    <location>
        <begin position="1"/>
        <end position="37"/>
    </location>
</feature>
<evidence type="ECO:0000313" key="7">
    <source>
        <dbReference type="EMBL" id="MBB3973961.1"/>
    </source>
</evidence>
<dbReference type="PROSITE" id="PS50977">
    <property type="entry name" value="HTH_TETR_2"/>
    <property type="match status" value="1"/>
</dbReference>
<evidence type="ECO:0000259" key="6">
    <source>
        <dbReference type="PROSITE" id="PS50977"/>
    </source>
</evidence>
<accession>A0A7W6D3L6</accession>
<keyword evidence="3" id="KW-0804">Transcription</keyword>
<dbReference type="GO" id="GO:0000976">
    <property type="term" value="F:transcription cis-regulatory region binding"/>
    <property type="evidence" value="ECO:0007669"/>
    <property type="project" value="TreeGrafter"/>
</dbReference>
<sequence>MPKEAASARGAPKTKASAEQPAGAVPHPRARAPRRRLAPETRADLILDEALRLFAERHHSNVTMRDIASACGVKAGLIYYYFTNKEELFGRALAHAIGQLDAGYAALRKTVSDPRSELMAWLDMHALIAPTMARMTKLMADYAASAKQDAQVGELIRGFYDREQALLEDCIARGIAAGLFGQVDVAKTARVISLQLDGIFYATGSRGDDRVAADIEDLRSLADALLRRKDPGERP</sequence>
<protein>
    <submittedName>
        <fullName evidence="7">AcrR family transcriptional regulator</fullName>
    </submittedName>
</protein>
<reference evidence="7 8" key="1">
    <citation type="submission" date="2020-08" db="EMBL/GenBank/DDBJ databases">
        <title>Genomic Encyclopedia of Type Strains, Phase IV (KMG-IV): sequencing the most valuable type-strain genomes for metagenomic binning, comparative biology and taxonomic classification.</title>
        <authorList>
            <person name="Goeker M."/>
        </authorList>
    </citation>
    <scope>NUCLEOTIDE SEQUENCE [LARGE SCALE GENOMIC DNA]</scope>
    <source>
        <strain evidence="7 8">DSM 25481</strain>
    </source>
</reference>
<dbReference type="AlphaFoldDB" id="A0A7W6D3L6"/>
<dbReference type="GO" id="GO:0003700">
    <property type="term" value="F:DNA-binding transcription factor activity"/>
    <property type="evidence" value="ECO:0007669"/>
    <property type="project" value="TreeGrafter"/>
</dbReference>
<feature type="DNA-binding region" description="H-T-H motif" evidence="4">
    <location>
        <begin position="63"/>
        <end position="82"/>
    </location>
</feature>
<dbReference type="SUPFAM" id="SSF46689">
    <property type="entry name" value="Homeodomain-like"/>
    <property type="match status" value="1"/>
</dbReference>
<evidence type="ECO:0000256" key="3">
    <source>
        <dbReference type="ARBA" id="ARBA00023163"/>
    </source>
</evidence>
<organism evidence="7 8">
    <name type="scientific">Hansschlegelia beijingensis</name>
    <dbReference type="NCBI Taxonomy" id="1133344"/>
    <lineage>
        <taxon>Bacteria</taxon>
        <taxon>Pseudomonadati</taxon>
        <taxon>Pseudomonadota</taxon>
        <taxon>Alphaproteobacteria</taxon>
        <taxon>Hyphomicrobiales</taxon>
        <taxon>Methylopilaceae</taxon>
        <taxon>Hansschlegelia</taxon>
    </lineage>
</organism>
<gene>
    <name evidence="7" type="ORF">GGR24_002638</name>
</gene>
<dbReference type="Pfam" id="PF00440">
    <property type="entry name" value="TetR_N"/>
    <property type="match status" value="1"/>
</dbReference>
<keyword evidence="8" id="KW-1185">Reference proteome</keyword>
<feature type="domain" description="HTH tetR-type" evidence="6">
    <location>
        <begin position="40"/>
        <end position="100"/>
    </location>
</feature>
<evidence type="ECO:0000256" key="1">
    <source>
        <dbReference type="ARBA" id="ARBA00023015"/>
    </source>
</evidence>
<keyword evidence="1" id="KW-0805">Transcription regulation</keyword>
<dbReference type="EMBL" id="JACIDR010000004">
    <property type="protein sequence ID" value="MBB3973961.1"/>
    <property type="molecule type" value="Genomic_DNA"/>
</dbReference>
<evidence type="ECO:0000256" key="2">
    <source>
        <dbReference type="ARBA" id="ARBA00023125"/>
    </source>
</evidence>
<dbReference type="InterPro" id="IPR009057">
    <property type="entry name" value="Homeodomain-like_sf"/>
</dbReference>
<dbReference type="RefSeq" id="WP_183395825.1">
    <property type="nucleotide sequence ID" value="NZ_JACIDR010000004.1"/>
</dbReference>
<evidence type="ECO:0000256" key="5">
    <source>
        <dbReference type="SAM" id="MobiDB-lite"/>
    </source>
</evidence>
<dbReference type="PANTHER" id="PTHR30055">
    <property type="entry name" value="HTH-TYPE TRANSCRIPTIONAL REGULATOR RUTR"/>
    <property type="match status" value="1"/>
</dbReference>
<dbReference type="SUPFAM" id="SSF48498">
    <property type="entry name" value="Tetracyclin repressor-like, C-terminal domain"/>
    <property type="match status" value="1"/>
</dbReference>
<dbReference type="InterPro" id="IPR001647">
    <property type="entry name" value="HTH_TetR"/>
</dbReference>
<dbReference type="PRINTS" id="PR00455">
    <property type="entry name" value="HTHTETR"/>
</dbReference>
<proteinExistence type="predicted"/>
<dbReference type="InterPro" id="IPR036271">
    <property type="entry name" value="Tet_transcr_reg_TetR-rel_C_sf"/>
</dbReference>
<name>A0A7W6D3L6_9HYPH</name>
<evidence type="ECO:0000256" key="4">
    <source>
        <dbReference type="PROSITE-ProRule" id="PRU00335"/>
    </source>
</evidence>
<evidence type="ECO:0000313" key="8">
    <source>
        <dbReference type="Proteomes" id="UP000528964"/>
    </source>
</evidence>
<keyword evidence="2 4" id="KW-0238">DNA-binding</keyword>
<comment type="caution">
    <text evidence="7">The sequence shown here is derived from an EMBL/GenBank/DDBJ whole genome shotgun (WGS) entry which is preliminary data.</text>
</comment>
<dbReference type="Proteomes" id="UP000528964">
    <property type="component" value="Unassembled WGS sequence"/>
</dbReference>
<dbReference type="InterPro" id="IPR050109">
    <property type="entry name" value="HTH-type_TetR-like_transc_reg"/>
</dbReference>
<dbReference type="PANTHER" id="PTHR30055:SF234">
    <property type="entry name" value="HTH-TYPE TRANSCRIPTIONAL REGULATOR BETI"/>
    <property type="match status" value="1"/>
</dbReference>
<dbReference type="Gene3D" id="1.10.357.10">
    <property type="entry name" value="Tetracycline Repressor, domain 2"/>
    <property type="match status" value="1"/>
</dbReference>